<dbReference type="InterPro" id="IPR001926">
    <property type="entry name" value="TrpB-like_PALP"/>
</dbReference>
<dbReference type="PANTHER" id="PTHR10314">
    <property type="entry name" value="CYSTATHIONINE BETA-SYNTHASE"/>
    <property type="match status" value="1"/>
</dbReference>
<dbReference type="KEGG" id="sru:SRU_2787"/>
<proteinExistence type="predicted"/>
<evidence type="ECO:0000259" key="4">
    <source>
        <dbReference type="Pfam" id="PF00291"/>
    </source>
</evidence>
<feature type="domain" description="Tryptophan synthase beta chain-like PALP" evidence="4">
    <location>
        <begin position="166"/>
        <end position="454"/>
    </location>
</feature>
<reference evidence="5 6" key="1">
    <citation type="journal article" date="2005" name="Proc. Natl. Acad. Sci. U.S.A.">
        <title>The genome of Salinibacter ruber: convergence and gene exchange among hyperhalophilic bacteria and archaea.</title>
        <authorList>
            <person name="Mongodin E.F."/>
            <person name="Nelson K.E."/>
            <person name="Daugherty S."/>
            <person name="Deboy R.T."/>
            <person name="Wister J."/>
            <person name="Khouri H."/>
            <person name="Weidman J."/>
            <person name="Walsh D.A."/>
            <person name="Papke R.T."/>
            <person name="Sanchez Perez G."/>
            <person name="Sharma A.K."/>
            <person name="Nesbo C.L."/>
            <person name="MacLeod D."/>
            <person name="Bapteste E."/>
            <person name="Doolittle W.F."/>
            <person name="Charlebois R.L."/>
            <person name="Legault B."/>
            <person name="Rodriguez-Valera F."/>
        </authorList>
    </citation>
    <scope>NUCLEOTIDE SEQUENCE [LARGE SCALE GENOMIC DNA]</scope>
    <source>
        <strain evidence="6">DSM 13855 / CECT 5946 / M31</strain>
    </source>
</reference>
<dbReference type="SUPFAM" id="SSF53686">
    <property type="entry name" value="Tryptophan synthase beta subunit-like PLP-dependent enzymes"/>
    <property type="match status" value="1"/>
</dbReference>
<dbReference type="InterPro" id="IPR050214">
    <property type="entry name" value="Cys_Synth/Cystath_Beta-Synth"/>
</dbReference>
<dbReference type="GO" id="GO:0004124">
    <property type="term" value="F:cysteine synthase activity"/>
    <property type="evidence" value="ECO:0007669"/>
    <property type="project" value="UniProtKB-EC"/>
</dbReference>
<feature type="compositionally biased region" description="Pro residues" evidence="3">
    <location>
        <begin position="91"/>
        <end position="102"/>
    </location>
</feature>
<organism evidence="5 6">
    <name type="scientific">Salinibacter ruber (strain DSM 13855 / M31)</name>
    <dbReference type="NCBI Taxonomy" id="309807"/>
    <lineage>
        <taxon>Bacteria</taxon>
        <taxon>Pseudomonadati</taxon>
        <taxon>Rhodothermota</taxon>
        <taxon>Rhodothermia</taxon>
        <taxon>Rhodothermales</taxon>
        <taxon>Salinibacteraceae</taxon>
        <taxon>Salinibacter</taxon>
    </lineage>
</organism>
<dbReference type="EC" id="2.5.1.47" evidence="5"/>
<evidence type="ECO:0000313" key="5">
    <source>
        <dbReference type="EMBL" id="ABC45805.1"/>
    </source>
</evidence>
<dbReference type="OrthoDB" id="9808024at2"/>
<dbReference type="GO" id="GO:0006535">
    <property type="term" value="P:cysteine biosynthetic process from serine"/>
    <property type="evidence" value="ECO:0007669"/>
    <property type="project" value="InterPro"/>
</dbReference>
<dbReference type="AlphaFoldDB" id="Q2RYV2"/>
<dbReference type="Gene3D" id="3.40.50.1100">
    <property type="match status" value="2"/>
</dbReference>
<feature type="compositionally biased region" description="Basic and acidic residues" evidence="3">
    <location>
        <begin position="62"/>
        <end position="77"/>
    </location>
</feature>
<feature type="region of interest" description="Disordered" evidence="3">
    <location>
        <begin position="51"/>
        <end position="121"/>
    </location>
</feature>
<dbReference type="STRING" id="309807.SRU_2787"/>
<dbReference type="InterPro" id="IPR036052">
    <property type="entry name" value="TrpB-like_PALP_sf"/>
</dbReference>
<comment type="cofactor">
    <cofactor evidence="1">
        <name>pyridoxal 5'-phosphate</name>
        <dbReference type="ChEBI" id="CHEBI:597326"/>
    </cofactor>
</comment>
<accession>Q2RYV2</accession>
<keyword evidence="6" id="KW-1185">Reference proteome</keyword>
<dbReference type="EMBL" id="CP000159">
    <property type="protein sequence ID" value="ABC45805.1"/>
    <property type="molecule type" value="Genomic_DNA"/>
</dbReference>
<evidence type="ECO:0000256" key="2">
    <source>
        <dbReference type="ARBA" id="ARBA00022898"/>
    </source>
</evidence>
<dbReference type="HOGENOM" id="CLU_586461_0_0_10"/>
<sequence length="466" mass="49631">MKTASSDTLSKKDLHHTPFILFATTTAGGGSLVGDDRPWWIPGPVEGRRGPWAAISGRGGGRWRESACGLDEREATARPHQNLGDSFPRAYSPPPGSPPASVPRPGECLPKSARGPNMKEADRSNSQHFVVFLFTSFSSMPTDATLRSAQPDTLPSSPFPTDDPILGQIGGTPMLPYPGAEDGRLLCKMESANPTRSMKDRIAMGILTEALQNGEYDRVVEASSGNTAGAVALVANRLGVPCTLTCPEGTSPHKIGYMKAFGAEVRTCPDVDSDHPDHYRAVAQRIAEDTGAFLVDQYHNQSNPGVHYQWTGPEIWAQAGADMTHLVSAMGTGGLVSGTARHVKEQAADAGRDVTVVGVDAEHSNISTSFYGADAVPYDTCVEGLGKGGELPTMWFDHVDEMRDVADEEAFRQAREAAQTHGMPVGPSAGAALSVARDIHAEQPDATVVMIVCDGGEQYFDTLFDV</sequence>
<gene>
    <name evidence="5" type="ordered locus">SRU_2787</name>
</gene>
<keyword evidence="2" id="KW-0663">Pyridoxal phosphate</keyword>
<dbReference type="Proteomes" id="UP000008674">
    <property type="component" value="Chromosome"/>
</dbReference>
<dbReference type="EnsemblBacteria" id="ABC45805">
    <property type="protein sequence ID" value="ABC45805"/>
    <property type="gene ID" value="SRU_2787"/>
</dbReference>
<dbReference type="InterPro" id="IPR001216">
    <property type="entry name" value="P-phosphate_BS"/>
</dbReference>
<evidence type="ECO:0000313" key="6">
    <source>
        <dbReference type="Proteomes" id="UP000008674"/>
    </source>
</evidence>
<keyword evidence="5" id="KW-0808">Transferase</keyword>
<dbReference type="CDD" id="cd01561">
    <property type="entry name" value="CBS_like"/>
    <property type="match status" value="1"/>
</dbReference>
<dbReference type="PATRIC" id="fig|309807.25.peg.2908"/>
<dbReference type="eggNOG" id="COG0031">
    <property type="taxonomic scope" value="Bacteria"/>
</dbReference>
<dbReference type="Pfam" id="PF00291">
    <property type="entry name" value="PALP"/>
    <property type="match status" value="1"/>
</dbReference>
<evidence type="ECO:0000256" key="1">
    <source>
        <dbReference type="ARBA" id="ARBA00001933"/>
    </source>
</evidence>
<dbReference type="PROSITE" id="PS00901">
    <property type="entry name" value="CYS_SYNTHASE"/>
    <property type="match status" value="1"/>
</dbReference>
<protein>
    <submittedName>
        <fullName evidence="5">Cysteine synthase B</fullName>
        <ecNumber evidence="5">2.5.1.47</ecNumber>
    </submittedName>
</protein>
<evidence type="ECO:0000256" key="3">
    <source>
        <dbReference type="SAM" id="MobiDB-lite"/>
    </source>
</evidence>
<name>Q2RYV2_SALRD</name>